<organism evidence="1">
    <name type="scientific">Bifidobacterium breve</name>
    <dbReference type="NCBI Taxonomy" id="1685"/>
    <lineage>
        <taxon>Bacteria</taxon>
        <taxon>Bacillati</taxon>
        <taxon>Actinomycetota</taxon>
        <taxon>Actinomycetes</taxon>
        <taxon>Bifidobacteriales</taxon>
        <taxon>Bifidobacteriaceae</taxon>
        <taxon>Bifidobacterium</taxon>
    </lineage>
</organism>
<proteinExistence type="predicted"/>
<dbReference type="RefSeq" id="WP_052791067.1">
    <property type="nucleotide sequence ID" value="NZ_JBHDYT010000003.1"/>
</dbReference>
<keyword evidence="1" id="KW-0614">Plasmid</keyword>
<name>A0A0A0UZ18_BIFBR</name>
<protein>
    <submittedName>
        <fullName evidence="1">Uncharacterized protein</fullName>
    </submittedName>
</protein>
<geneLocation type="plasmid" evidence="1">
    <name>megaplasmid pMP7017</name>
</geneLocation>
<sequence length="126" mass="13923">MFDGKKTITGTYTATDAAQDLKTGNDTRLFDALSNADDFDTTTENLCNHVPAYMGGVSNWNRRLHDLLTTAAINAAYDAMRADKSKADTIDNLTQAYYAEIDHIRAVAKAVGVELRRDPVHQTRTI</sequence>
<dbReference type="EMBL" id="KM406416">
    <property type="protein sequence ID" value="AIW55135.1"/>
    <property type="molecule type" value="Genomic_DNA"/>
</dbReference>
<accession>A0A0A0UZ18</accession>
<gene>
    <name evidence="1" type="ORF">B7017_p0082</name>
</gene>
<dbReference type="AlphaFoldDB" id="A0A0A0UZ18"/>
<reference evidence="1" key="1">
    <citation type="journal article" date="2015" name="Appl. Environ. Microbiol.">
        <title>Discovery of a conjugative megaplasmid in Bifidobacterium breve.</title>
        <authorList>
            <person name="Bottacini F."/>
            <person name="O'Connell Motherway M."/>
            <person name="Casey E."/>
            <person name="McDonnell B."/>
            <person name="Mahony J."/>
            <person name="Ventura M."/>
            <person name="van Sinderen D."/>
        </authorList>
    </citation>
    <scope>NUCLEOTIDE SEQUENCE</scope>
    <source>
        <strain evidence="1">JCM 7017</strain>
        <plasmid evidence="1">megaplasmid pMP7017</plasmid>
    </source>
</reference>
<evidence type="ECO:0000313" key="1">
    <source>
        <dbReference type="EMBL" id="AIW55135.1"/>
    </source>
</evidence>